<proteinExistence type="predicted"/>
<evidence type="ECO:0000313" key="2">
    <source>
        <dbReference type="Proteomes" id="UP001151071"/>
    </source>
</evidence>
<gene>
    <name evidence="1" type="ORF">O3V59_10740</name>
</gene>
<evidence type="ECO:0000313" key="1">
    <source>
        <dbReference type="EMBL" id="MDA5108839.1"/>
    </source>
</evidence>
<dbReference type="AlphaFoldDB" id="A0A9X3TQC5"/>
<dbReference type="Pfam" id="PF04308">
    <property type="entry name" value="RNaseH_like"/>
    <property type="match status" value="1"/>
</dbReference>
<dbReference type="PANTHER" id="PTHR39961:SF1">
    <property type="entry name" value="DUF458 DOMAIN-CONTAINING PROTEIN"/>
    <property type="match status" value="1"/>
</dbReference>
<dbReference type="PANTHER" id="PTHR39961">
    <property type="entry name" value="HYPOTHETICAL CYTOSOLIC PROTEIN"/>
    <property type="match status" value="1"/>
</dbReference>
<reference evidence="1" key="1">
    <citation type="submission" date="2022-12" db="EMBL/GenBank/DDBJ databases">
        <title>Draft genome sequence of the thermophilic strain Brevibacillus thermoruber HT42, isolated from Los Humeros, Puebla, Mexico, with biotechnological potential.</title>
        <authorList>
            <person name="Lara Sanchez J."/>
            <person name="Solis Palacios R."/>
            <person name="Bustos Baena A.S."/>
            <person name="Ruz Baez A.E."/>
            <person name="Espinosa Luna G."/>
            <person name="Oliart Ros R.M."/>
        </authorList>
    </citation>
    <scope>NUCLEOTIDE SEQUENCE</scope>
    <source>
        <strain evidence="1">HT42</strain>
    </source>
</reference>
<name>A0A9X3TQC5_9BACL</name>
<dbReference type="Proteomes" id="UP001151071">
    <property type="component" value="Unassembled WGS sequence"/>
</dbReference>
<sequence length="166" mass="18799">MGVTPVSPVLFDRFHSPTIGLLDKAAVFSNIEQTVSSTAGTYEIIVGADSKLRNRGTSFAIVITLIRHGRGGNFFYHTFQERHYSSLQQRIFQEAFYAVGLASELRHYLRERNIDIPISLHFDIGKNGPTRKFIQSLLSLARTNHFRAEIKPYAYCASTIADKFTR</sequence>
<dbReference type="RefSeq" id="WP_029098080.1">
    <property type="nucleotide sequence ID" value="NZ_JAPYYP010000011.1"/>
</dbReference>
<keyword evidence="2" id="KW-1185">Reference proteome</keyword>
<accession>A0A9X3TQC5</accession>
<organism evidence="1 2">
    <name type="scientific">Brevibacillus thermoruber</name>
    <dbReference type="NCBI Taxonomy" id="33942"/>
    <lineage>
        <taxon>Bacteria</taxon>
        <taxon>Bacillati</taxon>
        <taxon>Bacillota</taxon>
        <taxon>Bacilli</taxon>
        <taxon>Bacillales</taxon>
        <taxon>Paenibacillaceae</taxon>
        <taxon>Brevibacillus</taxon>
    </lineage>
</organism>
<protein>
    <submittedName>
        <fullName evidence="1">Ribonuclease H-like YkuK family protein</fullName>
    </submittedName>
</protein>
<comment type="caution">
    <text evidence="1">The sequence shown here is derived from an EMBL/GenBank/DDBJ whole genome shotgun (WGS) entry which is preliminary data.</text>
</comment>
<dbReference type="EMBL" id="JAPYYP010000011">
    <property type="protein sequence ID" value="MDA5108839.1"/>
    <property type="molecule type" value="Genomic_DNA"/>
</dbReference>
<dbReference type="InterPro" id="IPR007405">
    <property type="entry name" value="Phage_KVP40_Orf299"/>
</dbReference>